<dbReference type="Proteomes" id="UP001451571">
    <property type="component" value="Chromosome"/>
</dbReference>
<dbReference type="InterPro" id="IPR003660">
    <property type="entry name" value="HAMP_dom"/>
</dbReference>
<keyword evidence="5" id="KW-0472">Membrane</keyword>
<dbReference type="InterPro" id="IPR004089">
    <property type="entry name" value="MCPsignal_dom"/>
</dbReference>
<organism evidence="8 9">
    <name type="scientific">Kineothrix sedimenti</name>
    <dbReference type="NCBI Taxonomy" id="3123317"/>
    <lineage>
        <taxon>Bacteria</taxon>
        <taxon>Bacillati</taxon>
        <taxon>Bacillota</taxon>
        <taxon>Clostridia</taxon>
        <taxon>Lachnospirales</taxon>
        <taxon>Lachnospiraceae</taxon>
        <taxon>Kineothrix</taxon>
    </lineage>
</organism>
<reference evidence="8 9" key="1">
    <citation type="submission" date="2024-02" db="EMBL/GenBank/DDBJ databases">
        <title>Bacterial strain from lacustrine sediment.</title>
        <authorList>
            <person name="Petit C."/>
            <person name="Fadhlaoui K."/>
        </authorList>
    </citation>
    <scope>NUCLEOTIDE SEQUENCE [LARGE SCALE GENOMIC DNA]</scope>
    <source>
        <strain evidence="8 9">IPX-CK</strain>
    </source>
</reference>
<dbReference type="PROSITE" id="PS50885">
    <property type="entry name" value="HAMP"/>
    <property type="match status" value="1"/>
</dbReference>
<gene>
    <name evidence="8" type="ORF">V6984_20715</name>
</gene>
<dbReference type="Pfam" id="PF00015">
    <property type="entry name" value="MCPsignal"/>
    <property type="match status" value="1"/>
</dbReference>
<name>A0ABZ3EWD3_9FIRM</name>
<sequence length="577" mass="63370">MKMRGKILILSIVPIVVTSIFSLLISQVQFSKGLYQEIEEGLRTVAISASNLYSTQGYGDYALKEDGNVWRGMNFNVSASASLLDSLKESTGIDIIFYFEEDPIVTSMKDGGENRLDDFENVKQMIDRVYQEEKEIFVKKIEIGGKQYHACAIPIKQPESGAVAGALVAVRGVERMQTLVRTAIYANVGMIAAILAFFCLLSIVFVKSTLKDLTKAGDCLNSLSNGDLELKTALIRNRKDEIGDLSKDTQKLQEKMKEVISSIKEKANILHKVSDEMQEASDATKGTANKMLSSSRDIQESANAQVNTIRNADESMREMNRHIDSSLQSIESIGALSEKNFELGKETRAILNELEAITKDSLLSINTISSQTNITNQSAHEIKEATTLIANISEETNLLSLNASIEAARAGELGKGFAVVAAQIKSLADQSTVSAKKIEQIVMNLIHETQTSVHVMEDVNSAMENQVRGVNSTKAIFDELEKNIMVLAKNVKALVSDIGEISGTKECLGADMALLLQESGRNAGYSENTLKVSIDMENSINQMVELTKEIFGLSRKLSDNISYFHSMEEKEDETVGN</sequence>
<feature type="domain" description="HAMP" evidence="7">
    <location>
        <begin position="207"/>
        <end position="261"/>
    </location>
</feature>
<feature type="transmembrane region" description="Helical" evidence="5">
    <location>
        <begin position="7"/>
        <end position="25"/>
    </location>
</feature>
<keyword evidence="5" id="KW-1133">Transmembrane helix</keyword>
<evidence type="ECO:0000256" key="2">
    <source>
        <dbReference type="ARBA" id="ARBA00029447"/>
    </source>
</evidence>
<evidence type="ECO:0000313" key="8">
    <source>
        <dbReference type="EMBL" id="XAH73894.1"/>
    </source>
</evidence>
<dbReference type="SUPFAM" id="SSF58104">
    <property type="entry name" value="Methyl-accepting chemotaxis protein (MCP) signaling domain"/>
    <property type="match status" value="1"/>
</dbReference>
<evidence type="ECO:0000259" key="7">
    <source>
        <dbReference type="PROSITE" id="PS50885"/>
    </source>
</evidence>
<evidence type="ECO:0000256" key="5">
    <source>
        <dbReference type="SAM" id="Phobius"/>
    </source>
</evidence>
<comment type="similarity">
    <text evidence="2">Belongs to the methyl-accepting chemotaxis (MCP) protein family.</text>
</comment>
<dbReference type="PANTHER" id="PTHR32089:SF112">
    <property type="entry name" value="LYSOZYME-LIKE PROTEIN-RELATED"/>
    <property type="match status" value="1"/>
</dbReference>
<dbReference type="Gene3D" id="1.10.287.950">
    <property type="entry name" value="Methyl-accepting chemotaxis protein"/>
    <property type="match status" value="1"/>
</dbReference>
<feature type="domain" description="Methyl-accepting transducer" evidence="6">
    <location>
        <begin position="280"/>
        <end position="516"/>
    </location>
</feature>
<dbReference type="EMBL" id="CP146256">
    <property type="protein sequence ID" value="XAH73894.1"/>
    <property type="molecule type" value="Genomic_DNA"/>
</dbReference>
<accession>A0ABZ3EWD3</accession>
<dbReference type="PROSITE" id="PS50111">
    <property type="entry name" value="CHEMOTAXIS_TRANSDUC_2"/>
    <property type="match status" value="1"/>
</dbReference>
<dbReference type="PANTHER" id="PTHR32089">
    <property type="entry name" value="METHYL-ACCEPTING CHEMOTAXIS PROTEIN MCPB"/>
    <property type="match status" value="1"/>
</dbReference>
<feature type="region of interest" description="Disordered" evidence="4">
    <location>
        <begin position="279"/>
        <end position="304"/>
    </location>
</feature>
<dbReference type="RefSeq" id="WP_342757495.1">
    <property type="nucleotide sequence ID" value="NZ_CP146256.1"/>
</dbReference>
<evidence type="ECO:0000313" key="9">
    <source>
        <dbReference type="Proteomes" id="UP001451571"/>
    </source>
</evidence>
<evidence type="ECO:0000259" key="6">
    <source>
        <dbReference type="PROSITE" id="PS50111"/>
    </source>
</evidence>
<keyword evidence="9" id="KW-1185">Reference proteome</keyword>
<evidence type="ECO:0000256" key="3">
    <source>
        <dbReference type="PROSITE-ProRule" id="PRU00284"/>
    </source>
</evidence>
<keyword evidence="1 3" id="KW-0807">Transducer</keyword>
<dbReference type="Gene3D" id="6.10.340.10">
    <property type="match status" value="1"/>
</dbReference>
<keyword evidence="5" id="KW-0812">Transmembrane</keyword>
<evidence type="ECO:0000256" key="1">
    <source>
        <dbReference type="ARBA" id="ARBA00023224"/>
    </source>
</evidence>
<protein>
    <submittedName>
        <fullName evidence="8">Methyl-accepting chemotaxis protein</fullName>
    </submittedName>
</protein>
<feature type="compositionally biased region" description="Polar residues" evidence="4">
    <location>
        <begin position="284"/>
        <end position="304"/>
    </location>
</feature>
<feature type="transmembrane region" description="Helical" evidence="5">
    <location>
        <begin position="184"/>
        <end position="206"/>
    </location>
</feature>
<dbReference type="SMART" id="SM00283">
    <property type="entry name" value="MA"/>
    <property type="match status" value="1"/>
</dbReference>
<evidence type="ECO:0000256" key="4">
    <source>
        <dbReference type="SAM" id="MobiDB-lite"/>
    </source>
</evidence>
<proteinExistence type="inferred from homology"/>